<dbReference type="PANTHER" id="PTHR33091">
    <property type="entry name" value="PROTEIN, PUTATIVE, EXPRESSED-RELATED"/>
    <property type="match status" value="1"/>
</dbReference>
<organism evidence="6 7">
    <name type="scientific">Fragilariopsis cylindrus CCMP1102</name>
    <dbReference type="NCBI Taxonomy" id="635003"/>
    <lineage>
        <taxon>Eukaryota</taxon>
        <taxon>Sar</taxon>
        <taxon>Stramenopiles</taxon>
        <taxon>Ochrophyta</taxon>
        <taxon>Bacillariophyta</taxon>
        <taxon>Bacillariophyceae</taxon>
        <taxon>Bacillariophycidae</taxon>
        <taxon>Bacillariales</taxon>
        <taxon>Bacillariaceae</taxon>
        <taxon>Fragilariopsis</taxon>
    </lineage>
</organism>
<evidence type="ECO:0000313" key="6">
    <source>
        <dbReference type="EMBL" id="OEU06914.1"/>
    </source>
</evidence>
<feature type="compositionally biased region" description="Acidic residues" evidence="4">
    <location>
        <begin position="20"/>
        <end position="42"/>
    </location>
</feature>
<dbReference type="Gene3D" id="3.30.10.10">
    <property type="entry name" value="Trypsin Inhibitor V, subunit A"/>
    <property type="match status" value="1"/>
</dbReference>
<dbReference type="GO" id="GO:0009611">
    <property type="term" value="P:response to wounding"/>
    <property type="evidence" value="ECO:0007669"/>
    <property type="project" value="InterPro"/>
</dbReference>
<keyword evidence="3" id="KW-0722">Serine protease inhibitor</keyword>
<dbReference type="InterPro" id="IPR000864">
    <property type="entry name" value="Prot_inh_pot1"/>
</dbReference>
<evidence type="ECO:0000256" key="2">
    <source>
        <dbReference type="ARBA" id="ARBA00022690"/>
    </source>
</evidence>
<evidence type="ECO:0000256" key="5">
    <source>
        <dbReference type="SAM" id="Phobius"/>
    </source>
</evidence>
<dbReference type="PANTHER" id="PTHR33091:SF29">
    <property type="entry name" value="SUBTILISIN INHIBITOR 1"/>
    <property type="match status" value="1"/>
</dbReference>
<feature type="compositionally biased region" description="Basic and acidic residues" evidence="4">
    <location>
        <begin position="149"/>
        <end position="158"/>
    </location>
</feature>
<dbReference type="AlphaFoldDB" id="A0A1E7EM00"/>
<name>A0A1E7EM00_9STRA</name>
<dbReference type="Proteomes" id="UP000095751">
    <property type="component" value="Unassembled WGS sequence"/>
</dbReference>
<dbReference type="PROSITE" id="PS00285">
    <property type="entry name" value="POTATO_INHIBITOR"/>
    <property type="match status" value="1"/>
</dbReference>
<keyword evidence="5" id="KW-1133">Transmembrane helix</keyword>
<accession>A0A1E7EM00</accession>
<keyword evidence="7" id="KW-1185">Reference proteome</keyword>
<evidence type="ECO:0000256" key="4">
    <source>
        <dbReference type="SAM" id="MobiDB-lite"/>
    </source>
</evidence>
<gene>
    <name evidence="6" type="ORF">FRACYDRAFT_252543</name>
</gene>
<evidence type="ECO:0000256" key="3">
    <source>
        <dbReference type="ARBA" id="ARBA00022900"/>
    </source>
</evidence>
<evidence type="ECO:0000256" key="1">
    <source>
        <dbReference type="ARBA" id="ARBA00008210"/>
    </source>
</evidence>
<feature type="transmembrane region" description="Helical" evidence="5">
    <location>
        <begin position="90"/>
        <end position="113"/>
    </location>
</feature>
<reference evidence="6 7" key="1">
    <citation type="submission" date="2016-09" db="EMBL/GenBank/DDBJ databases">
        <title>Extensive genetic diversity and differential bi-allelic expression allows diatom success in the polar Southern Ocean.</title>
        <authorList>
            <consortium name="DOE Joint Genome Institute"/>
            <person name="Mock T."/>
            <person name="Otillar R.P."/>
            <person name="Strauss J."/>
            <person name="Dupont C."/>
            <person name="Frickenhaus S."/>
            <person name="Maumus F."/>
            <person name="Mcmullan M."/>
            <person name="Sanges R."/>
            <person name="Schmutz J."/>
            <person name="Toseland A."/>
            <person name="Valas R."/>
            <person name="Veluchamy A."/>
            <person name="Ward B.J."/>
            <person name="Allen A."/>
            <person name="Barry K."/>
            <person name="Falciatore A."/>
            <person name="Ferrante M."/>
            <person name="Fortunato A.E."/>
            <person name="Gloeckner G."/>
            <person name="Gruber A."/>
            <person name="Hipkin R."/>
            <person name="Janech M."/>
            <person name="Kroth P."/>
            <person name="Leese F."/>
            <person name="Lindquist E."/>
            <person name="Lyon B.R."/>
            <person name="Martin J."/>
            <person name="Mayer C."/>
            <person name="Parker M."/>
            <person name="Quesneville H."/>
            <person name="Raymond J."/>
            <person name="Uhlig C."/>
            <person name="Valentin K.U."/>
            <person name="Worden A.Z."/>
            <person name="Armbrust E.V."/>
            <person name="Bowler C."/>
            <person name="Green B."/>
            <person name="Moulton V."/>
            <person name="Van Oosterhout C."/>
            <person name="Grigoriev I."/>
        </authorList>
    </citation>
    <scope>NUCLEOTIDE SEQUENCE [LARGE SCALE GENOMIC DNA]</scope>
    <source>
        <strain evidence="6 7">CCMP1102</strain>
    </source>
</reference>
<dbReference type="EMBL" id="KV784394">
    <property type="protein sequence ID" value="OEU06914.1"/>
    <property type="molecule type" value="Genomic_DNA"/>
</dbReference>
<keyword evidence="5" id="KW-0812">Transmembrane</keyword>
<evidence type="ECO:0000313" key="7">
    <source>
        <dbReference type="Proteomes" id="UP000095751"/>
    </source>
</evidence>
<dbReference type="OrthoDB" id="10013825at2759"/>
<dbReference type="SUPFAM" id="SSF54654">
    <property type="entry name" value="CI-2 family of serine protease inhibitors"/>
    <property type="match status" value="1"/>
</dbReference>
<comment type="similarity">
    <text evidence="1">Belongs to the protease inhibitor I13 (potato type I serine protease inhibitor) family.</text>
</comment>
<protein>
    <submittedName>
        <fullName evidence="6">Uncharacterized protein</fullName>
    </submittedName>
</protein>
<dbReference type="InterPro" id="IPR036354">
    <property type="entry name" value="Prot_inh_pot1_sf"/>
</dbReference>
<dbReference type="KEGG" id="fcy:FRACYDRAFT_252543"/>
<feature type="region of interest" description="Disordered" evidence="4">
    <location>
        <begin position="137"/>
        <end position="158"/>
    </location>
</feature>
<feature type="region of interest" description="Disordered" evidence="4">
    <location>
        <begin position="1"/>
        <end position="84"/>
    </location>
</feature>
<keyword evidence="2" id="KW-0646">Protease inhibitor</keyword>
<dbReference type="PRINTS" id="PR00292">
    <property type="entry name" value="POTATOINHBTR"/>
</dbReference>
<dbReference type="Pfam" id="PF00280">
    <property type="entry name" value="potato_inhibit"/>
    <property type="match status" value="1"/>
</dbReference>
<sequence length="258" mass="28689">MNSTSNNHHDENDLVAVQLNDDDDVEGDTSDDDTSSDEDENNIESSSSNSTIKKKKKKNKQSSNKIGLQVSTGDADKNEQQKKTNHRKGIYTVLILFVGLMIMAVSIWGGIYYSACEDADNNNQDQAIVIATTTASSTGSSSTITNETNDVKDTRKPISKDGELGQLIELVNYNEEVDENTNVNKDKNKDNVTSSWPELVGMTGEEAQIQLEVTYGEGTYDIYILNENDPTTRDYRLNRIRIFVNEETMKVTVTPRIG</sequence>
<keyword evidence="5" id="KW-0472">Membrane</keyword>
<dbReference type="GO" id="GO:0004867">
    <property type="term" value="F:serine-type endopeptidase inhibitor activity"/>
    <property type="evidence" value="ECO:0007669"/>
    <property type="project" value="UniProtKB-KW"/>
</dbReference>
<dbReference type="InParanoid" id="A0A1E7EM00"/>
<proteinExistence type="inferred from homology"/>